<accession>A0A1J5QST3</accession>
<organism evidence="1">
    <name type="scientific">mine drainage metagenome</name>
    <dbReference type="NCBI Taxonomy" id="410659"/>
    <lineage>
        <taxon>unclassified sequences</taxon>
        <taxon>metagenomes</taxon>
        <taxon>ecological metagenomes</taxon>
    </lineage>
</organism>
<reference evidence="1" key="1">
    <citation type="submission" date="2016-10" db="EMBL/GenBank/DDBJ databases">
        <title>Sequence of Gallionella enrichment culture.</title>
        <authorList>
            <person name="Poehlein A."/>
            <person name="Muehling M."/>
            <person name="Daniel R."/>
        </authorList>
    </citation>
    <scope>NUCLEOTIDE SEQUENCE</scope>
</reference>
<dbReference type="AlphaFoldDB" id="A0A1J5QST3"/>
<dbReference type="EMBL" id="MLJW01000754">
    <property type="protein sequence ID" value="OIQ82916.1"/>
    <property type="molecule type" value="Genomic_DNA"/>
</dbReference>
<sequence>MATIEVMRQHDMGLQGARQAVEAVALRLQDDLNAHHAWSGDTLEFRCPGAEGRIDVTGSSIRVTVDLSWLLKPARGRIERSINDTLDECLA</sequence>
<dbReference type="Pfam" id="PF09650">
    <property type="entry name" value="PHA_gran_rgn"/>
    <property type="match status" value="1"/>
</dbReference>
<dbReference type="InterPro" id="IPR013433">
    <property type="entry name" value="PHA_gran_rgn"/>
</dbReference>
<dbReference type="NCBIfam" id="TIGR02610">
    <property type="entry name" value="PHA_gran_rgn"/>
    <property type="match status" value="1"/>
</dbReference>
<gene>
    <name evidence="1" type="ORF">GALL_352950</name>
</gene>
<evidence type="ECO:0000313" key="1">
    <source>
        <dbReference type="EMBL" id="OIQ82916.1"/>
    </source>
</evidence>
<protein>
    <submittedName>
        <fullName evidence="1">Putative polyhydroxyalkanoic acid system protein (PHA_gran_rgn)</fullName>
    </submittedName>
</protein>
<comment type="caution">
    <text evidence="1">The sequence shown here is derived from an EMBL/GenBank/DDBJ whole genome shotgun (WGS) entry which is preliminary data.</text>
</comment>
<name>A0A1J5QST3_9ZZZZ</name>
<proteinExistence type="predicted"/>